<organism evidence="2 3">
    <name type="scientific">Flaviflexus equikiangi</name>
    <dbReference type="NCBI Taxonomy" id="2758573"/>
    <lineage>
        <taxon>Bacteria</taxon>
        <taxon>Bacillati</taxon>
        <taxon>Actinomycetota</taxon>
        <taxon>Actinomycetes</taxon>
        <taxon>Actinomycetales</taxon>
        <taxon>Actinomycetaceae</taxon>
        <taxon>Flaviflexus</taxon>
    </lineage>
</organism>
<gene>
    <name evidence="2" type="ORF">JVW63_07300</name>
</gene>
<dbReference type="InterPro" id="IPR030395">
    <property type="entry name" value="GP_PDE_dom"/>
</dbReference>
<evidence type="ECO:0000313" key="3">
    <source>
        <dbReference type="Proteomes" id="UP000705983"/>
    </source>
</evidence>
<dbReference type="Proteomes" id="UP000705983">
    <property type="component" value="Unassembled WGS sequence"/>
</dbReference>
<protein>
    <submittedName>
        <fullName evidence="2">Glycerophosphodiester phosphodiesterase</fullName>
    </submittedName>
</protein>
<dbReference type="Gene3D" id="3.20.20.190">
    <property type="entry name" value="Phosphatidylinositol (PI) phosphodiesterase"/>
    <property type="match status" value="1"/>
</dbReference>
<comment type="caution">
    <text evidence="2">The sequence shown here is derived from an EMBL/GenBank/DDBJ whole genome shotgun (WGS) entry which is preliminary data.</text>
</comment>
<dbReference type="PANTHER" id="PTHR46211">
    <property type="entry name" value="GLYCEROPHOSPHORYL DIESTER PHOSPHODIESTERASE"/>
    <property type="match status" value="1"/>
</dbReference>
<dbReference type="EMBL" id="JAFFJS010000004">
    <property type="protein sequence ID" value="MBM9433498.1"/>
    <property type="molecule type" value="Genomic_DNA"/>
</dbReference>
<dbReference type="Pfam" id="PF03009">
    <property type="entry name" value="GDPD"/>
    <property type="match status" value="1"/>
</dbReference>
<evidence type="ECO:0000313" key="2">
    <source>
        <dbReference type="EMBL" id="MBM9433498.1"/>
    </source>
</evidence>
<feature type="domain" description="GP-PDE" evidence="1">
    <location>
        <begin position="10"/>
        <end position="252"/>
    </location>
</feature>
<dbReference type="PROSITE" id="PS51704">
    <property type="entry name" value="GP_PDE"/>
    <property type="match status" value="1"/>
</dbReference>
<accession>A0ABS2THC3</accession>
<name>A0ABS2THC3_9ACTO</name>
<dbReference type="InterPro" id="IPR017946">
    <property type="entry name" value="PLC-like_Pdiesterase_TIM-brl"/>
</dbReference>
<dbReference type="RefSeq" id="WP_182170916.1">
    <property type="nucleotide sequence ID" value="NZ_CP059676.1"/>
</dbReference>
<keyword evidence="3" id="KW-1185">Reference proteome</keyword>
<reference evidence="3" key="1">
    <citation type="submission" date="2021-02" db="EMBL/GenBank/DDBJ databases">
        <title>Leucobacter sp. CX169.</title>
        <authorList>
            <person name="Cheng Y."/>
        </authorList>
    </citation>
    <scope>NUCLEOTIDE SEQUENCE [LARGE SCALE GENOMIC DNA]</scope>
    <source>
        <strain evidence="3">JY899</strain>
    </source>
</reference>
<sequence length="257" mass="28570">MKSWERTGTPVVIAHRGGADEYPENSVEAFSAMVDRGFTYIETDVHATADGRLVLMHDPDLDRTTTGSGPISDATWEYVSTLRDGSGRRPMLLTEALEMFPTVDFNVDLKVDSTVEPMIELLTASEYRDRILLASFSEARLRRVRRAVPGVATSMGTSAIAQYVLTSRIPGPCRDRLLDFFPGPEDGAVCVQMPERFRGRRILDDTLIDMLHRRGIAVHVWTINEAMDMERLIGMGVDGLVTDRPTLAREVIGATRA</sequence>
<dbReference type="PANTHER" id="PTHR46211:SF14">
    <property type="entry name" value="GLYCEROPHOSPHODIESTER PHOSPHODIESTERASE"/>
    <property type="match status" value="1"/>
</dbReference>
<proteinExistence type="predicted"/>
<evidence type="ECO:0000259" key="1">
    <source>
        <dbReference type="PROSITE" id="PS51704"/>
    </source>
</evidence>
<dbReference type="CDD" id="cd08561">
    <property type="entry name" value="GDPD_cytoplasmic_ScUgpQ2_like"/>
    <property type="match status" value="1"/>
</dbReference>
<dbReference type="SUPFAM" id="SSF51695">
    <property type="entry name" value="PLC-like phosphodiesterases"/>
    <property type="match status" value="1"/>
</dbReference>